<dbReference type="Proteomes" id="UP000281708">
    <property type="component" value="Unassembled WGS sequence"/>
</dbReference>
<proteinExistence type="predicted"/>
<name>A0A3L8P294_9ACTN</name>
<dbReference type="AlphaFoldDB" id="A0A3L8P294"/>
<accession>A0A3L8P294</accession>
<comment type="caution">
    <text evidence="2">The sequence shown here is derived from an EMBL/GenBank/DDBJ whole genome shotgun (WGS) entry which is preliminary data.</text>
</comment>
<evidence type="ECO:0000313" key="2">
    <source>
        <dbReference type="EMBL" id="RLV49062.1"/>
    </source>
</evidence>
<feature type="region of interest" description="Disordered" evidence="1">
    <location>
        <begin position="43"/>
        <end position="75"/>
    </location>
</feature>
<organism evidence="2 3">
    <name type="scientific">Nocardioides mangrovicus</name>
    <dbReference type="NCBI Taxonomy" id="2478913"/>
    <lineage>
        <taxon>Bacteria</taxon>
        <taxon>Bacillati</taxon>
        <taxon>Actinomycetota</taxon>
        <taxon>Actinomycetes</taxon>
        <taxon>Propionibacteriales</taxon>
        <taxon>Nocardioidaceae</taxon>
        <taxon>Nocardioides</taxon>
    </lineage>
</organism>
<dbReference type="EMBL" id="RDBE01000007">
    <property type="protein sequence ID" value="RLV49062.1"/>
    <property type="molecule type" value="Genomic_DNA"/>
</dbReference>
<evidence type="ECO:0000313" key="3">
    <source>
        <dbReference type="Proteomes" id="UP000281708"/>
    </source>
</evidence>
<sequence length="75" mass="8261">MRIACVIEDGVHPRDLVGLSRRLIDVDRELRALEMTVDATASASADDDAAFDPRTISKRSRSRATLRLSPPLEQG</sequence>
<keyword evidence="3" id="KW-1185">Reference proteome</keyword>
<reference evidence="2 3" key="1">
    <citation type="submission" date="2018-10" db="EMBL/GenBank/DDBJ databases">
        <title>Marmoricola sp. 4Q3S-7 whole genome shotgun sequence.</title>
        <authorList>
            <person name="Li F."/>
        </authorList>
    </citation>
    <scope>NUCLEOTIDE SEQUENCE [LARGE SCALE GENOMIC DNA]</scope>
    <source>
        <strain evidence="2 3">4Q3S-7</strain>
    </source>
</reference>
<gene>
    <name evidence="2" type="ORF">D9V37_10825</name>
</gene>
<protein>
    <submittedName>
        <fullName evidence="2">Uncharacterized protein</fullName>
    </submittedName>
</protein>
<evidence type="ECO:0000256" key="1">
    <source>
        <dbReference type="SAM" id="MobiDB-lite"/>
    </source>
</evidence>